<evidence type="ECO:0000259" key="7">
    <source>
        <dbReference type="Pfam" id="PF00892"/>
    </source>
</evidence>
<feature type="transmembrane region" description="Helical" evidence="6">
    <location>
        <begin position="124"/>
        <end position="142"/>
    </location>
</feature>
<evidence type="ECO:0000256" key="6">
    <source>
        <dbReference type="SAM" id="Phobius"/>
    </source>
</evidence>
<feature type="transmembrane region" description="Helical" evidence="6">
    <location>
        <begin position="217"/>
        <end position="237"/>
    </location>
</feature>
<dbReference type="SUPFAM" id="SSF103481">
    <property type="entry name" value="Multidrug resistance efflux transporter EmrE"/>
    <property type="match status" value="2"/>
</dbReference>
<feature type="transmembrane region" description="Helical" evidence="6">
    <location>
        <begin position="94"/>
        <end position="115"/>
    </location>
</feature>
<evidence type="ECO:0000256" key="2">
    <source>
        <dbReference type="ARBA" id="ARBA00007362"/>
    </source>
</evidence>
<proteinExistence type="inferred from homology"/>
<feature type="transmembrane region" description="Helical" evidence="6">
    <location>
        <begin position="277"/>
        <end position="296"/>
    </location>
</feature>
<dbReference type="InterPro" id="IPR037185">
    <property type="entry name" value="EmrE-like"/>
</dbReference>
<dbReference type="EMBL" id="QKSB01000007">
    <property type="protein sequence ID" value="PZE16622.1"/>
    <property type="molecule type" value="Genomic_DNA"/>
</dbReference>
<keyword evidence="5 6" id="KW-0472">Membrane</keyword>
<evidence type="ECO:0000313" key="9">
    <source>
        <dbReference type="Proteomes" id="UP000249248"/>
    </source>
</evidence>
<feature type="transmembrane region" description="Helical" evidence="6">
    <location>
        <begin position="249"/>
        <end position="271"/>
    </location>
</feature>
<dbReference type="AlphaFoldDB" id="A0A2W1NLS8"/>
<comment type="caution">
    <text evidence="8">The sequence shown here is derived from an EMBL/GenBank/DDBJ whole genome shotgun (WGS) entry which is preliminary data.</text>
</comment>
<reference evidence="8 9" key="1">
    <citation type="submission" date="2018-06" db="EMBL/GenBank/DDBJ databases">
        <title>The draft genome sequence of Crocinitomix sp. SM1701.</title>
        <authorList>
            <person name="Zhang X."/>
        </authorList>
    </citation>
    <scope>NUCLEOTIDE SEQUENCE [LARGE SCALE GENOMIC DNA]</scope>
    <source>
        <strain evidence="8 9">SM1701</strain>
    </source>
</reference>
<dbReference type="PANTHER" id="PTHR32322:SF2">
    <property type="entry name" value="EAMA DOMAIN-CONTAINING PROTEIN"/>
    <property type="match status" value="1"/>
</dbReference>
<feature type="transmembrane region" description="Helical" evidence="6">
    <location>
        <begin position="154"/>
        <end position="173"/>
    </location>
</feature>
<gene>
    <name evidence="8" type="ORF">DNU06_12265</name>
</gene>
<feature type="transmembrane region" description="Helical" evidence="6">
    <location>
        <begin position="69"/>
        <end position="88"/>
    </location>
</feature>
<feature type="domain" description="EamA" evidence="7">
    <location>
        <begin position="151"/>
        <end position="296"/>
    </location>
</feature>
<dbReference type="InterPro" id="IPR050638">
    <property type="entry name" value="AA-Vitamin_Transporters"/>
</dbReference>
<organism evidence="8 9">
    <name type="scientific">Putridiphycobacter roseus</name>
    <dbReference type="NCBI Taxonomy" id="2219161"/>
    <lineage>
        <taxon>Bacteria</taxon>
        <taxon>Pseudomonadati</taxon>
        <taxon>Bacteroidota</taxon>
        <taxon>Flavobacteriia</taxon>
        <taxon>Flavobacteriales</taxon>
        <taxon>Crocinitomicaceae</taxon>
        <taxon>Putridiphycobacter</taxon>
    </lineage>
</organism>
<dbReference type="RefSeq" id="WP_111063638.1">
    <property type="nucleotide sequence ID" value="NZ_JBHUCU010000017.1"/>
</dbReference>
<protein>
    <submittedName>
        <fullName evidence="8">EamA/RhaT family transporter</fullName>
    </submittedName>
</protein>
<name>A0A2W1NLS8_9FLAO</name>
<feature type="domain" description="EamA" evidence="7">
    <location>
        <begin position="6"/>
        <end position="138"/>
    </location>
</feature>
<dbReference type="GO" id="GO:0016020">
    <property type="term" value="C:membrane"/>
    <property type="evidence" value="ECO:0007669"/>
    <property type="project" value="UniProtKB-SubCell"/>
</dbReference>
<accession>A0A2W1NLS8</accession>
<comment type="subcellular location">
    <subcellularLocation>
        <location evidence="1">Membrane</location>
        <topology evidence="1">Multi-pass membrane protein</topology>
    </subcellularLocation>
</comment>
<keyword evidence="9" id="KW-1185">Reference proteome</keyword>
<feature type="transmembrane region" description="Helical" evidence="6">
    <location>
        <begin position="7"/>
        <end position="25"/>
    </location>
</feature>
<evidence type="ECO:0000256" key="4">
    <source>
        <dbReference type="ARBA" id="ARBA00022989"/>
    </source>
</evidence>
<keyword evidence="3 6" id="KW-0812">Transmembrane</keyword>
<comment type="similarity">
    <text evidence="2">Belongs to the EamA transporter family.</text>
</comment>
<feature type="transmembrane region" description="Helical" evidence="6">
    <location>
        <begin position="37"/>
        <end position="57"/>
    </location>
</feature>
<evidence type="ECO:0000313" key="8">
    <source>
        <dbReference type="EMBL" id="PZE16622.1"/>
    </source>
</evidence>
<keyword evidence="4 6" id="KW-1133">Transmembrane helix</keyword>
<feature type="transmembrane region" description="Helical" evidence="6">
    <location>
        <begin position="180"/>
        <end position="197"/>
    </location>
</feature>
<evidence type="ECO:0000256" key="5">
    <source>
        <dbReference type="ARBA" id="ARBA00023136"/>
    </source>
</evidence>
<dbReference type="Proteomes" id="UP000249248">
    <property type="component" value="Unassembled WGS sequence"/>
</dbReference>
<sequence length="309" mass="34756">MGRNLKAHLLLFTVNLMYAINYLVAKGLMPNAILPNGFILARVTGATFLFWLVYLFNYEKIARKDIGRLLLCGLFGVAINQLFFFNGLMRTSPLNSSIIMTASPILVFVLSIYLLGEKPTRQKIIGISLGAIGAVAIILLSARGIGSASPIGDLFIFINACSYSLYLVIVKPLMEKYKPLTVITWVFTFGLVYILFWPPTTQEAFLAYERTWLPEELIKLAFVVIGVTFIPYLLTVTAMKTLSPSIASVYIYFQPLLVSIFIVGLFYFGFSDYTNDFTFWKFLASILVFIGVYLVSKKRKVVKSIKIMN</sequence>
<dbReference type="PANTHER" id="PTHR32322">
    <property type="entry name" value="INNER MEMBRANE TRANSPORTER"/>
    <property type="match status" value="1"/>
</dbReference>
<dbReference type="OrthoDB" id="9811486at2"/>
<dbReference type="InterPro" id="IPR000620">
    <property type="entry name" value="EamA_dom"/>
</dbReference>
<evidence type="ECO:0000256" key="3">
    <source>
        <dbReference type="ARBA" id="ARBA00022692"/>
    </source>
</evidence>
<evidence type="ECO:0000256" key="1">
    <source>
        <dbReference type="ARBA" id="ARBA00004141"/>
    </source>
</evidence>
<dbReference type="Pfam" id="PF00892">
    <property type="entry name" value="EamA"/>
    <property type="match status" value="2"/>
</dbReference>